<dbReference type="AlphaFoldDB" id="A0A7K3TIC3"/>
<dbReference type="OrthoDB" id="9768187at2"/>
<dbReference type="GO" id="GO:0032153">
    <property type="term" value="C:cell division site"/>
    <property type="evidence" value="ECO:0007669"/>
    <property type="project" value="TreeGrafter"/>
</dbReference>
<evidence type="ECO:0000256" key="11">
    <source>
        <dbReference type="ARBA" id="ARBA00033270"/>
    </source>
</evidence>
<evidence type="ECO:0000256" key="10">
    <source>
        <dbReference type="ARBA" id="ARBA00032370"/>
    </source>
</evidence>
<dbReference type="InterPro" id="IPR001182">
    <property type="entry name" value="FtsW/RodA"/>
</dbReference>
<organism evidence="20 21">
    <name type="scientific">Bifidobacterium avesanii</name>
    <dbReference type="NCBI Taxonomy" id="1798157"/>
    <lineage>
        <taxon>Bacteria</taxon>
        <taxon>Bacillati</taxon>
        <taxon>Actinomycetota</taxon>
        <taxon>Actinomycetes</taxon>
        <taxon>Bifidobacteriales</taxon>
        <taxon>Bifidobacteriaceae</taxon>
        <taxon>Bifidobacterium</taxon>
    </lineage>
</organism>
<dbReference type="PANTHER" id="PTHR30474">
    <property type="entry name" value="CELL CYCLE PROTEIN"/>
    <property type="match status" value="1"/>
</dbReference>
<dbReference type="GO" id="GO:0015648">
    <property type="term" value="F:lipid-linked peptidoglycan transporter activity"/>
    <property type="evidence" value="ECO:0007669"/>
    <property type="project" value="TreeGrafter"/>
</dbReference>
<evidence type="ECO:0000256" key="15">
    <source>
        <dbReference type="ARBA" id="ARBA00044770"/>
    </source>
</evidence>
<reference evidence="20 21" key="1">
    <citation type="submission" date="2019-10" db="EMBL/GenBank/DDBJ databases">
        <title>Bifidobacterium from non-human primates.</title>
        <authorList>
            <person name="Modesto M."/>
        </authorList>
    </citation>
    <scope>NUCLEOTIDE SEQUENCE [LARGE SCALE GENOMIC DNA]</scope>
    <source>
        <strain evidence="20 21">TREC</strain>
    </source>
</reference>
<evidence type="ECO:0000256" key="8">
    <source>
        <dbReference type="ARBA" id="ARBA00022989"/>
    </source>
</evidence>
<protein>
    <recommendedName>
        <fullName evidence="13">Probable peptidoglycan glycosyltransferase FtsW</fullName>
        <ecNumber evidence="15">2.4.99.28</ecNumber>
    </recommendedName>
    <alternativeName>
        <fullName evidence="14">Cell division protein FtsW</fullName>
    </alternativeName>
    <alternativeName>
        <fullName evidence="11">Cell wall polymerase</fullName>
    </alternativeName>
    <alternativeName>
        <fullName evidence="10">Peptidoglycan polymerase</fullName>
    </alternativeName>
</protein>
<keyword evidence="9 19" id="KW-0472">Membrane</keyword>
<feature type="region of interest" description="Disordered" evidence="18">
    <location>
        <begin position="1"/>
        <end position="26"/>
    </location>
</feature>
<evidence type="ECO:0000256" key="14">
    <source>
        <dbReference type="ARBA" id="ARBA00041418"/>
    </source>
</evidence>
<evidence type="ECO:0000256" key="3">
    <source>
        <dbReference type="ARBA" id="ARBA00022676"/>
    </source>
</evidence>
<feature type="transmembrane region" description="Helical" evidence="19">
    <location>
        <begin position="181"/>
        <end position="198"/>
    </location>
</feature>
<keyword evidence="3" id="KW-0328">Glycosyltransferase</keyword>
<dbReference type="GO" id="GO:0005886">
    <property type="term" value="C:plasma membrane"/>
    <property type="evidence" value="ECO:0007669"/>
    <property type="project" value="TreeGrafter"/>
</dbReference>
<dbReference type="Pfam" id="PF01098">
    <property type="entry name" value="FTSW_RODA_SPOVE"/>
    <property type="match status" value="1"/>
</dbReference>
<dbReference type="PANTHER" id="PTHR30474:SF2">
    <property type="entry name" value="PEPTIDOGLYCAN GLYCOSYLTRANSFERASE FTSW-RELATED"/>
    <property type="match status" value="1"/>
</dbReference>
<feature type="transmembrane region" description="Helical" evidence="19">
    <location>
        <begin position="380"/>
        <end position="399"/>
    </location>
</feature>
<evidence type="ECO:0000256" key="19">
    <source>
        <dbReference type="SAM" id="Phobius"/>
    </source>
</evidence>
<name>A0A7K3TIC3_9BIFI</name>
<keyword evidence="20" id="KW-0132">Cell division</keyword>
<gene>
    <name evidence="20" type="ORF">GFD22_07540</name>
</gene>
<evidence type="ECO:0000256" key="2">
    <source>
        <dbReference type="ARBA" id="ARBA00004752"/>
    </source>
</evidence>
<keyword evidence="21" id="KW-1185">Reference proteome</keyword>
<dbReference type="InterPro" id="IPR018365">
    <property type="entry name" value="Cell_cycle_FtsW-rel_CS"/>
</dbReference>
<evidence type="ECO:0000256" key="5">
    <source>
        <dbReference type="ARBA" id="ARBA00022692"/>
    </source>
</evidence>
<dbReference type="GO" id="GO:0009252">
    <property type="term" value="P:peptidoglycan biosynthetic process"/>
    <property type="evidence" value="ECO:0007669"/>
    <property type="project" value="UniProtKB-KW"/>
</dbReference>
<accession>A0A7K3TIC3</accession>
<feature type="transmembrane region" description="Helical" evidence="19">
    <location>
        <begin position="228"/>
        <end position="246"/>
    </location>
</feature>
<feature type="transmembrane region" description="Helical" evidence="19">
    <location>
        <begin position="314"/>
        <end position="338"/>
    </location>
</feature>
<keyword evidence="7" id="KW-0573">Peptidoglycan synthesis</keyword>
<evidence type="ECO:0000313" key="20">
    <source>
        <dbReference type="EMBL" id="NEG78822.1"/>
    </source>
</evidence>
<feature type="compositionally biased region" description="Low complexity" evidence="18">
    <location>
        <begin position="13"/>
        <end position="26"/>
    </location>
</feature>
<feature type="transmembrane region" description="Helical" evidence="19">
    <location>
        <begin position="111"/>
        <end position="131"/>
    </location>
</feature>
<dbReference type="GO" id="GO:0008955">
    <property type="term" value="F:peptidoglycan glycosyltransferase activity"/>
    <property type="evidence" value="ECO:0007669"/>
    <property type="project" value="UniProtKB-EC"/>
</dbReference>
<sequence>MSMPKSAKPVRTSAAKSSAGPAASTARRGESRYTGLRTLLNPLWCYWGFMAAVAVVTIFGLLMVFSSSTVDAVSNKQSPWNELRDQAIFCAIGCGFAFATMHLPRAFYQRFGLWIVGVSWFVQALTMTPLGTGAGGNSGWIRVFGFTFQPAEMLKLALCIWLPSGMLLAQRRMRSMPFYKAYLLPFIVAGGSFLLVMAGKDLGTAMIIVLICMLAFLIGGFPLKWLGGACLLGFAAIVGLFVLGSGNRMSRILATYGTCSAEDAQSVCFQSIHGTFAMGSGGLFGVGLGNSREKWNYLPEAHNDFIFAIIGEELGFVGASLLVIGFVVMGWCLICVALQCRDAYARMVMVCIAGWIVGQALINIAVVLGLLPVMGLPMPFVSAGGSALVMCLGASGVAVRMMRAQQDIKAALVRA</sequence>
<keyword evidence="20" id="KW-0131">Cell cycle</keyword>
<keyword evidence="4" id="KW-0808">Transferase</keyword>
<dbReference type="PROSITE" id="PS00428">
    <property type="entry name" value="FTSW_RODA_SPOVE"/>
    <property type="match status" value="1"/>
</dbReference>
<evidence type="ECO:0000256" key="4">
    <source>
        <dbReference type="ARBA" id="ARBA00022679"/>
    </source>
</evidence>
<keyword evidence="5 19" id="KW-0812">Transmembrane</keyword>
<evidence type="ECO:0000256" key="1">
    <source>
        <dbReference type="ARBA" id="ARBA00004141"/>
    </source>
</evidence>
<evidence type="ECO:0000313" key="21">
    <source>
        <dbReference type="Proteomes" id="UP000469763"/>
    </source>
</evidence>
<evidence type="ECO:0000256" key="12">
    <source>
        <dbReference type="ARBA" id="ARBA00038053"/>
    </source>
</evidence>
<comment type="function">
    <text evidence="17">Peptidoglycan polymerase that is essential for cell division.</text>
</comment>
<proteinExistence type="inferred from homology"/>
<evidence type="ECO:0000256" key="17">
    <source>
        <dbReference type="ARBA" id="ARBA00049966"/>
    </source>
</evidence>
<keyword evidence="6" id="KW-0133">Cell shape</keyword>
<evidence type="ECO:0000256" key="18">
    <source>
        <dbReference type="SAM" id="MobiDB-lite"/>
    </source>
</evidence>
<evidence type="ECO:0000256" key="7">
    <source>
        <dbReference type="ARBA" id="ARBA00022984"/>
    </source>
</evidence>
<feature type="transmembrane region" description="Helical" evidence="19">
    <location>
        <begin position="43"/>
        <end position="66"/>
    </location>
</feature>
<evidence type="ECO:0000256" key="6">
    <source>
        <dbReference type="ARBA" id="ARBA00022960"/>
    </source>
</evidence>
<dbReference type="GO" id="GO:0008360">
    <property type="term" value="P:regulation of cell shape"/>
    <property type="evidence" value="ECO:0007669"/>
    <property type="project" value="UniProtKB-KW"/>
</dbReference>
<keyword evidence="8 19" id="KW-1133">Transmembrane helix</keyword>
<dbReference type="GO" id="GO:0051301">
    <property type="term" value="P:cell division"/>
    <property type="evidence" value="ECO:0007669"/>
    <property type="project" value="UniProtKB-KW"/>
</dbReference>
<evidence type="ECO:0000256" key="9">
    <source>
        <dbReference type="ARBA" id="ARBA00023136"/>
    </source>
</evidence>
<dbReference type="Proteomes" id="UP000469763">
    <property type="component" value="Unassembled WGS sequence"/>
</dbReference>
<dbReference type="EMBL" id="WHZY01000011">
    <property type="protein sequence ID" value="NEG78822.1"/>
    <property type="molecule type" value="Genomic_DNA"/>
</dbReference>
<evidence type="ECO:0000256" key="16">
    <source>
        <dbReference type="ARBA" id="ARBA00049902"/>
    </source>
</evidence>
<comment type="pathway">
    <text evidence="2">Cell wall biogenesis; peptidoglycan biosynthesis.</text>
</comment>
<comment type="subcellular location">
    <subcellularLocation>
        <location evidence="1">Membrane</location>
        <topology evidence="1">Multi-pass membrane protein</topology>
    </subcellularLocation>
</comment>
<feature type="transmembrane region" description="Helical" evidence="19">
    <location>
        <begin position="350"/>
        <end position="374"/>
    </location>
</feature>
<comment type="caution">
    <text evidence="20">The sequence shown here is derived from an EMBL/GenBank/DDBJ whole genome shotgun (WGS) entry which is preliminary data.</text>
</comment>
<dbReference type="EC" id="2.4.99.28" evidence="15"/>
<evidence type="ECO:0000256" key="13">
    <source>
        <dbReference type="ARBA" id="ARBA00041185"/>
    </source>
</evidence>
<feature type="transmembrane region" description="Helical" evidence="19">
    <location>
        <begin position="204"/>
        <end position="221"/>
    </location>
</feature>
<comment type="similarity">
    <text evidence="12">Belongs to the SEDS family. FtsW subfamily.</text>
</comment>
<comment type="catalytic activity">
    <reaction evidence="16">
        <text>[GlcNAc-(1-&gt;4)-Mur2Ac(oyl-L-Ala-gamma-D-Glu-L-Lys-D-Ala-D-Ala)](n)-di-trans,octa-cis-undecaprenyl diphosphate + beta-D-GlcNAc-(1-&gt;4)-Mur2Ac(oyl-L-Ala-gamma-D-Glu-L-Lys-D-Ala-D-Ala)-di-trans,octa-cis-undecaprenyl diphosphate = [GlcNAc-(1-&gt;4)-Mur2Ac(oyl-L-Ala-gamma-D-Glu-L-Lys-D-Ala-D-Ala)](n+1)-di-trans,octa-cis-undecaprenyl diphosphate + di-trans,octa-cis-undecaprenyl diphosphate + H(+)</text>
        <dbReference type="Rhea" id="RHEA:23708"/>
        <dbReference type="Rhea" id="RHEA-COMP:9602"/>
        <dbReference type="Rhea" id="RHEA-COMP:9603"/>
        <dbReference type="ChEBI" id="CHEBI:15378"/>
        <dbReference type="ChEBI" id="CHEBI:58405"/>
        <dbReference type="ChEBI" id="CHEBI:60033"/>
        <dbReference type="ChEBI" id="CHEBI:78435"/>
        <dbReference type="EC" id="2.4.99.28"/>
    </reaction>
</comment>
<feature type="transmembrane region" description="Helical" evidence="19">
    <location>
        <begin position="86"/>
        <end position="104"/>
    </location>
</feature>